<reference evidence="6" key="1">
    <citation type="journal article" date="2022" name="New Phytol.">
        <title>Evolutionary transition to the ectomycorrhizal habit in the genomes of a hyperdiverse lineage of mushroom-forming fungi.</title>
        <authorList>
            <person name="Looney B."/>
            <person name="Miyauchi S."/>
            <person name="Morin E."/>
            <person name="Drula E."/>
            <person name="Courty P.E."/>
            <person name="Kohler A."/>
            <person name="Kuo A."/>
            <person name="LaButti K."/>
            <person name="Pangilinan J."/>
            <person name="Lipzen A."/>
            <person name="Riley R."/>
            <person name="Andreopoulos W."/>
            <person name="He G."/>
            <person name="Johnson J."/>
            <person name="Nolan M."/>
            <person name="Tritt A."/>
            <person name="Barry K.W."/>
            <person name="Grigoriev I.V."/>
            <person name="Nagy L.G."/>
            <person name="Hibbett D."/>
            <person name="Henrissat B."/>
            <person name="Matheny P.B."/>
            <person name="Labbe J."/>
            <person name="Martin F.M."/>
        </authorList>
    </citation>
    <scope>NUCLEOTIDE SEQUENCE</scope>
    <source>
        <strain evidence="6">BPL690</strain>
    </source>
</reference>
<comment type="caution">
    <text evidence="6">The sequence shown here is derived from an EMBL/GenBank/DDBJ whole genome shotgun (WGS) entry which is preliminary data.</text>
</comment>
<dbReference type="PANTHER" id="PTHR31297:SF42">
    <property type="entry name" value="GLYCOSIDE HYDROLASE FAMILY 5 DOMAIN-CONTAINING PROTEIN"/>
    <property type="match status" value="1"/>
</dbReference>
<dbReference type="SUPFAM" id="SSF51445">
    <property type="entry name" value="(Trans)glycosidases"/>
    <property type="match status" value="1"/>
</dbReference>
<comment type="similarity">
    <text evidence="1 4">Belongs to the glycosyl hydrolase 5 (cellulase A) family.</text>
</comment>
<evidence type="ECO:0000256" key="2">
    <source>
        <dbReference type="ARBA" id="ARBA00022801"/>
    </source>
</evidence>
<keyword evidence="2 4" id="KW-0378">Hydrolase</keyword>
<evidence type="ECO:0000259" key="5">
    <source>
        <dbReference type="Pfam" id="PF00150"/>
    </source>
</evidence>
<evidence type="ECO:0000313" key="7">
    <source>
        <dbReference type="Proteomes" id="UP001203297"/>
    </source>
</evidence>
<keyword evidence="7" id="KW-1185">Reference proteome</keyword>
<protein>
    <submittedName>
        <fullName evidence="6">Glycoside hydrolase superfamily</fullName>
    </submittedName>
</protein>
<accession>A0AAD4QPX9</accession>
<dbReference type="EMBL" id="WTXG01000008">
    <property type="protein sequence ID" value="KAI0303824.1"/>
    <property type="molecule type" value="Genomic_DNA"/>
</dbReference>
<dbReference type="GO" id="GO:0008422">
    <property type="term" value="F:beta-glucosidase activity"/>
    <property type="evidence" value="ECO:0007669"/>
    <property type="project" value="TreeGrafter"/>
</dbReference>
<evidence type="ECO:0000256" key="3">
    <source>
        <dbReference type="ARBA" id="ARBA00023295"/>
    </source>
</evidence>
<proteinExistence type="inferred from homology"/>
<dbReference type="AlphaFoldDB" id="A0AAD4QPX9"/>
<keyword evidence="3 4" id="KW-0326">Glycosidase</keyword>
<sequence>MHQPHCPSLVQLSLEAPMQPWITPSIFINTNNNAIIDEFTFGQMQDYQTALGILRQHWDTWITEDDFVAIAAAGLTHVRIPVGYWSVPTNISVLPYIPGAWPYIQRAVGWALQHGLHTIIDLHGAPGSQNGYDNSGQRTNSPQWALNSTNVNATLAIIQVLASELGPKVDAIELLNEVAGFLGPAWDSAVRAYWENGYEVVRQAAGDNVVVIIGDAFEGIDNWQGFLPYPQNSRVMIDYHEYQIFSALELSRSEDQHIQFACQNTLPTLASFATNNIWTVTGEWSTATTDCALWLNGRGVGARWDGSIGGGATAFGSCEGLTGNWTTFSKDFLTYMRKYWEAQVEIGEIVQGWIFWTWKTESADEWSYKKGLEGGWIPRDPTQRLYPGLCQ</sequence>
<dbReference type="GO" id="GO:0009251">
    <property type="term" value="P:glucan catabolic process"/>
    <property type="evidence" value="ECO:0007669"/>
    <property type="project" value="TreeGrafter"/>
</dbReference>
<dbReference type="InterPro" id="IPR001547">
    <property type="entry name" value="Glyco_hydro_5"/>
</dbReference>
<evidence type="ECO:0000313" key="6">
    <source>
        <dbReference type="EMBL" id="KAI0303824.1"/>
    </source>
</evidence>
<evidence type="ECO:0000256" key="1">
    <source>
        <dbReference type="ARBA" id="ARBA00005641"/>
    </source>
</evidence>
<dbReference type="InterPro" id="IPR050386">
    <property type="entry name" value="Glycosyl_hydrolase_5"/>
</dbReference>
<dbReference type="GO" id="GO:0005576">
    <property type="term" value="C:extracellular region"/>
    <property type="evidence" value="ECO:0007669"/>
    <property type="project" value="TreeGrafter"/>
</dbReference>
<dbReference type="Gene3D" id="3.20.20.80">
    <property type="entry name" value="Glycosidases"/>
    <property type="match status" value="1"/>
</dbReference>
<gene>
    <name evidence="6" type="ORF">B0F90DRAFT_1709332</name>
</gene>
<dbReference type="PANTHER" id="PTHR31297">
    <property type="entry name" value="GLUCAN ENDO-1,6-BETA-GLUCOSIDASE B"/>
    <property type="match status" value="1"/>
</dbReference>
<name>A0AAD4QPX9_9AGAM</name>
<dbReference type="Proteomes" id="UP001203297">
    <property type="component" value="Unassembled WGS sequence"/>
</dbReference>
<dbReference type="GO" id="GO:0009986">
    <property type="term" value="C:cell surface"/>
    <property type="evidence" value="ECO:0007669"/>
    <property type="project" value="TreeGrafter"/>
</dbReference>
<feature type="domain" description="Glycoside hydrolase family 5" evidence="5">
    <location>
        <begin position="56"/>
        <end position="290"/>
    </location>
</feature>
<dbReference type="InterPro" id="IPR017853">
    <property type="entry name" value="GH"/>
</dbReference>
<evidence type="ECO:0000256" key="4">
    <source>
        <dbReference type="RuleBase" id="RU361153"/>
    </source>
</evidence>
<organism evidence="6 7">
    <name type="scientific">Multifurca ochricompacta</name>
    <dbReference type="NCBI Taxonomy" id="376703"/>
    <lineage>
        <taxon>Eukaryota</taxon>
        <taxon>Fungi</taxon>
        <taxon>Dikarya</taxon>
        <taxon>Basidiomycota</taxon>
        <taxon>Agaricomycotina</taxon>
        <taxon>Agaricomycetes</taxon>
        <taxon>Russulales</taxon>
        <taxon>Russulaceae</taxon>
        <taxon>Multifurca</taxon>
    </lineage>
</organism>
<dbReference type="Pfam" id="PF00150">
    <property type="entry name" value="Cellulase"/>
    <property type="match status" value="1"/>
</dbReference>